<feature type="binding site" evidence="3">
    <location>
        <position position="152"/>
    </location>
    <ligand>
        <name>L-glutamate</name>
        <dbReference type="ChEBI" id="CHEBI:29985"/>
    </ligand>
</feature>
<dbReference type="GO" id="GO:0006751">
    <property type="term" value="P:glutathione catabolic process"/>
    <property type="evidence" value="ECO:0007669"/>
    <property type="project" value="InterPro"/>
</dbReference>
<feature type="binding site" evidence="3">
    <location>
        <position position="472"/>
    </location>
    <ligand>
        <name>L-glutamate</name>
        <dbReference type="ChEBI" id="CHEBI:29985"/>
    </ligand>
</feature>
<dbReference type="PANTHER" id="PTHR11686">
    <property type="entry name" value="GAMMA GLUTAMYL TRANSPEPTIDASE"/>
    <property type="match status" value="1"/>
</dbReference>
<dbReference type="FunFam" id="3.60.20.40:FF:000001">
    <property type="entry name" value="Gamma-glutamyltranspeptidase 1"/>
    <property type="match status" value="1"/>
</dbReference>
<keyword evidence="1" id="KW-1199">Hemostasis impairing toxin</keyword>
<dbReference type="OrthoDB" id="1081007at2759"/>
<accession>A0A8B7P6R7</accession>
<proteinExistence type="predicted"/>
<dbReference type="Pfam" id="PF01019">
    <property type="entry name" value="G_glu_transpept"/>
    <property type="match status" value="1"/>
</dbReference>
<evidence type="ECO:0000313" key="6">
    <source>
        <dbReference type="RefSeq" id="XP_018021650.1"/>
    </source>
</evidence>
<keyword evidence="4" id="KW-0732">Signal</keyword>
<sequence length="618" mass="66430">MYMLGVLVVIVCVVAVSVGLTYGSNADDASAPIFYQSNKGSPIEKSLQYKATAFDQFEAGSNFGPGGRGWGTIGASDSVLGEYSKAAVSADGVPCAEVARDILLKNSTAADAAIAGMFCLGVINTQSMGLGGGFLATYYDRASRTAYTLDAREVAPYRASQDMFHGSSKLSQKGGLAVAVPGEVRGYKALYDRFGGGLPWADLVAPAIRICEEGYRVNWHLARALHKNQDAIKKEPSMSVFLDPTTGNVLKEGDLLRRPDLAATLRVIQRDPDALYTGVLRDDVLKDLHDHGSIIDEKDLLDYQAKWRDPVNAGLSNGGYTLYSMPVPGSGHILAFILNILDDFNLNSESIKSPKSLVTHQRIVEAFKYAYAKRTELGDSDFTNIKKLLEQLSSESYAAQVRAVLTTSSTSHDPHDYGAVAAPPPGDHGTSHFSLLAPNGDAVAVTSTINVYFGAGFRGQRTGIIFNDEMDDFSSPNITNYFGIPPSTANFIRPGKRPLSSMAPTVIVDARGDVRLVLGAAGGSKIPSGIANVVMHNLWFGSNIKQAIDARRFHHQLYPMALMYEHGFNQTLMQQLSALGHELQEFSVGGSVVCAVSVEGRALYANSDFRKAGQVAGY</sequence>
<dbReference type="InterPro" id="IPR000101">
    <property type="entry name" value="GGT_peptidase"/>
</dbReference>
<dbReference type="InterPro" id="IPR043137">
    <property type="entry name" value="GGT_ssub_C"/>
</dbReference>
<dbReference type="RefSeq" id="XP_018021650.1">
    <property type="nucleotide sequence ID" value="XM_018166161.1"/>
</dbReference>
<keyword evidence="5" id="KW-1185">Reference proteome</keyword>
<dbReference type="NCBIfam" id="TIGR00066">
    <property type="entry name" value="g_glut_trans"/>
    <property type="match status" value="1"/>
</dbReference>
<keyword evidence="1" id="KW-1202">Platelet aggregation activating toxin</keyword>
<reference evidence="6" key="1">
    <citation type="submission" date="2025-08" db="UniProtKB">
        <authorList>
            <consortium name="RefSeq"/>
        </authorList>
    </citation>
    <scope>IDENTIFICATION</scope>
    <source>
        <tissue evidence="6">Whole organism</tissue>
    </source>
</reference>
<protein>
    <submittedName>
        <fullName evidence="6">Scoloptoxin SSD14 isoform X1</fullName>
    </submittedName>
</protein>
<feature type="binding site" evidence="3">
    <location>
        <begin position="500"/>
        <end position="501"/>
    </location>
    <ligand>
        <name>L-glutamate</name>
        <dbReference type="ChEBI" id="CHEBI:29985"/>
    </ligand>
</feature>
<evidence type="ECO:0000256" key="2">
    <source>
        <dbReference type="PIRSR" id="PIRSR600101-1"/>
    </source>
</evidence>
<dbReference type="PRINTS" id="PR01210">
    <property type="entry name" value="GGTRANSPTASE"/>
</dbReference>
<evidence type="ECO:0000256" key="1">
    <source>
        <dbReference type="ARBA" id="ARBA00084097"/>
    </source>
</evidence>
<evidence type="ECO:0000313" key="5">
    <source>
        <dbReference type="Proteomes" id="UP000694843"/>
    </source>
</evidence>
<dbReference type="Proteomes" id="UP000694843">
    <property type="component" value="Unplaced"/>
</dbReference>
<dbReference type="GO" id="GO:0036374">
    <property type="term" value="F:glutathione hydrolase activity"/>
    <property type="evidence" value="ECO:0007669"/>
    <property type="project" value="InterPro"/>
</dbReference>
<keyword evidence="1" id="KW-0800">Toxin</keyword>
<evidence type="ECO:0000256" key="3">
    <source>
        <dbReference type="PIRSR" id="PIRSR600101-2"/>
    </source>
</evidence>
<dbReference type="InterPro" id="IPR043138">
    <property type="entry name" value="GGT_lsub"/>
</dbReference>
<feature type="active site" description="Nucleophile" evidence="2">
    <location>
        <position position="430"/>
    </location>
</feature>
<feature type="binding site" evidence="3">
    <location>
        <position position="523"/>
    </location>
    <ligand>
        <name>L-glutamate</name>
        <dbReference type="ChEBI" id="CHEBI:29985"/>
    </ligand>
</feature>
<dbReference type="KEGG" id="hazt:108677861"/>
<dbReference type="GO" id="GO:0005886">
    <property type="term" value="C:plasma membrane"/>
    <property type="evidence" value="ECO:0007669"/>
    <property type="project" value="TreeGrafter"/>
</dbReference>
<dbReference type="PANTHER" id="PTHR11686:SF9">
    <property type="entry name" value="RE13973P"/>
    <property type="match status" value="1"/>
</dbReference>
<dbReference type="FunFam" id="1.10.246.130:FF:000001">
    <property type="entry name" value="Gamma-glutamyltransferase 5 isoform 1"/>
    <property type="match status" value="1"/>
</dbReference>
<dbReference type="OMA" id="GFMLVHL"/>
<organism evidence="5 6">
    <name type="scientific">Hyalella azteca</name>
    <name type="common">Amphipod</name>
    <dbReference type="NCBI Taxonomy" id="294128"/>
    <lineage>
        <taxon>Eukaryota</taxon>
        <taxon>Metazoa</taxon>
        <taxon>Ecdysozoa</taxon>
        <taxon>Arthropoda</taxon>
        <taxon>Crustacea</taxon>
        <taxon>Multicrustacea</taxon>
        <taxon>Malacostraca</taxon>
        <taxon>Eumalacostraca</taxon>
        <taxon>Peracarida</taxon>
        <taxon>Amphipoda</taxon>
        <taxon>Senticaudata</taxon>
        <taxon>Talitrida</taxon>
        <taxon>Talitroidea</taxon>
        <taxon>Hyalellidae</taxon>
        <taxon>Hyalella</taxon>
    </lineage>
</organism>
<dbReference type="GeneID" id="108677861"/>
<feature type="chain" id="PRO_5034279845" evidence="4">
    <location>
        <begin position="24"/>
        <end position="618"/>
    </location>
</feature>
<gene>
    <name evidence="6" type="primary">LOC108677861</name>
</gene>
<dbReference type="SUPFAM" id="SSF56235">
    <property type="entry name" value="N-terminal nucleophile aminohydrolases (Ntn hydrolases)"/>
    <property type="match status" value="1"/>
</dbReference>
<dbReference type="Gene3D" id="1.10.246.130">
    <property type="match status" value="1"/>
</dbReference>
<dbReference type="Gene3D" id="3.60.20.40">
    <property type="match status" value="1"/>
</dbReference>
<feature type="binding site" evidence="3">
    <location>
        <begin position="448"/>
        <end position="450"/>
    </location>
    <ligand>
        <name>L-glutamate</name>
        <dbReference type="ChEBI" id="CHEBI:29985"/>
    </ligand>
</feature>
<dbReference type="InterPro" id="IPR029055">
    <property type="entry name" value="Ntn_hydrolases_N"/>
</dbReference>
<evidence type="ECO:0000256" key="4">
    <source>
        <dbReference type="SAM" id="SignalP"/>
    </source>
</evidence>
<dbReference type="AlphaFoldDB" id="A0A8B7P6R7"/>
<name>A0A8B7P6R7_HYAAZ</name>
<feature type="signal peptide" evidence="4">
    <location>
        <begin position="1"/>
        <end position="23"/>
    </location>
</feature>